<protein>
    <recommendedName>
        <fullName evidence="1">SpoVT-AbrB domain-containing protein</fullName>
    </recommendedName>
</protein>
<accession>X0ZBG7</accession>
<dbReference type="GO" id="GO:0003677">
    <property type="term" value="F:DNA binding"/>
    <property type="evidence" value="ECO:0007669"/>
    <property type="project" value="InterPro"/>
</dbReference>
<evidence type="ECO:0000313" key="2">
    <source>
        <dbReference type="EMBL" id="GAG66895.1"/>
    </source>
</evidence>
<feature type="non-terminal residue" evidence="2">
    <location>
        <position position="61"/>
    </location>
</feature>
<dbReference type="AlphaFoldDB" id="X0ZBG7"/>
<dbReference type="InterPro" id="IPR007159">
    <property type="entry name" value="SpoVT-AbrB_dom"/>
</dbReference>
<organism evidence="2">
    <name type="scientific">marine sediment metagenome</name>
    <dbReference type="NCBI Taxonomy" id="412755"/>
    <lineage>
        <taxon>unclassified sequences</taxon>
        <taxon>metagenomes</taxon>
        <taxon>ecological metagenomes</taxon>
    </lineage>
</organism>
<dbReference type="SUPFAM" id="SSF89447">
    <property type="entry name" value="AbrB/MazE/MraZ-like"/>
    <property type="match status" value="1"/>
</dbReference>
<feature type="domain" description="SpoVT-AbrB" evidence="1">
    <location>
        <begin position="6"/>
        <end position="49"/>
    </location>
</feature>
<evidence type="ECO:0000259" key="1">
    <source>
        <dbReference type="SMART" id="SM00966"/>
    </source>
</evidence>
<reference evidence="2" key="1">
    <citation type="journal article" date="2014" name="Front. Microbiol.">
        <title>High frequency of phylogenetically diverse reductive dehalogenase-homologous genes in deep subseafloor sedimentary metagenomes.</title>
        <authorList>
            <person name="Kawai M."/>
            <person name="Futagami T."/>
            <person name="Toyoda A."/>
            <person name="Takaki Y."/>
            <person name="Nishi S."/>
            <person name="Hori S."/>
            <person name="Arai W."/>
            <person name="Tsubouchi T."/>
            <person name="Morono Y."/>
            <person name="Uchiyama I."/>
            <person name="Ito T."/>
            <person name="Fujiyama A."/>
            <person name="Inagaki F."/>
            <person name="Takami H."/>
        </authorList>
    </citation>
    <scope>NUCLEOTIDE SEQUENCE</scope>
    <source>
        <strain evidence="2">Expedition CK06-06</strain>
    </source>
</reference>
<comment type="caution">
    <text evidence="2">The sequence shown here is derived from an EMBL/GenBank/DDBJ whole genome shotgun (WGS) entry which is preliminary data.</text>
</comment>
<gene>
    <name evidence="2" type="ORF">S01H4_04821</name>
</gene>
<dbReference type="Gene3D" id="2.10.260.10">
    <property type="match status" value="1"/>
</dbReference>
<name>X0ZBG7_9ZZZZ</name>
<dbReference type="EMBL" id="BART01001330">
    <property type="protein sequence ID" value="GAG66895.1"/>
    <property type="molecule type" value="Genomic_DNA"/>
</dbReference>
<sequence length="61" mass="7190">MEIQVVKIGNSKGIRLSKTLLERYNIRDKLEIIFEKGYLILKPVSKPRSGWEEAFKEMHDN</sequence>
<dbReference type="InterPro" id="IPR037914">
    <property type="entry name" value="SpoVT-AbrB_sf"/>
</dbReference>
<dbReference type="SMART" id="SM00966">
    <property type="entry name" value="SpoVT_AbrB"/>
    <property type="match status" value="1"/>
</dbReference>
<proteinExistence type="predicted"/>